<dbReference type="InterPro" id="IPR050237">
    <property type="entry name" value="ATP-dep_AMP-bd_enzyme"/>
</dbReference>
<dbReference type="InterPro" id="IPR045851">
    <property type="entry name" value="AMP-bd_C_sf"/>
</dbReference>
<name>A0A0N9E6N8_9ACTN</name>
<dbReference type="InterPro" id="IPR042099">
    <property type="entry name" value="ANL_N_sf"/>
</dbReference>
<proteinExistence type="predicted"/>
<dbReference type="EMBL" id="KR364704">
    <property type="protein sequence ID" value="ALF39342.1"/>
    <property type="molecule type" value="Genomic_DNA"/>
</dbReference>
<evidence type="ECO:0000259" key="2">
    <source>
        <dbReference type="Pfam" id="PF13193"/>
    </source>
</evidence>
<dbReference type="PANTHER" id="PTHR43767:SF1">
    <property type="entry name" value="NONRIBOSOMAL PEPTIDE SYNTHASE PES1 (EUROFUNG)-RELATED"/>
    <property type="match status" value="1"/>
</dbReference>
<dbReference type="InterPro" id="IPR000873">
    <property type="entry name" value="AMP-dep_synth/lig_dom"/>
</dbReference>
<reference evidence="3" key="1">
    <citation type="journal article" date="2015" name="Front. Microbiol.">
        <title>Evolution of cyclizing 5-aminolevulinate synthases in the biosynthesis of actinomycete secondary metabolites: outcomes for genetic screening techniques.</title>
        <authorList>
            <person name="Petrickova K."/>
            <person name="Chronakova A."/>
            <person name="Zelenka T."/>
            <person name="Chrudimsky T."/>
            <person name="Pospisil S."/>
            <person name="Petricek M."/>
            <person name="Kristufek V."/>
        </authorList>
    </citation>
    <scope>NUCLEOTIDE SEQUENCE</scope>
    <source>
        <strain evidence="3">BCCO10_981</strain>
    </source>
</reference>
<feature type="domain" description="AMP-dependent synthetase/ligase" evidence="1">
    <location>
        <begin position="24"/>
        <end position="390"/>
    </location>
</feature>
<accession>A0A0N9E6N8</accession>
<dbReference type="Pfam" id="PF00501">
    <property type="entry name" value="AMP-binding"/>
    <property type="match status" value="1"/>
</dbReference>
<dbReference type="PROSITE" id="PS00455">
    <property type="entry name" value="AMP_BINDING"/>
    <property type="match status" value="1"/>
</dbReference>
<dbReference type="SUPFAM" id="SSF56801">
    <property type="entry name" value="Acetyl-CoA synthetase-like"/>
    <property type="match status" value="1"/>
</dbReference>
<evidence type="ECO:0000259" key="1">
    <source>
        <dbReference type="Pfam" id="PF00501"/>
    </source>
</evidence>
<sequence>MSLPEHWWSASQSYVSEILSLLAAAPDRDAVSWRDEAFSGDDLIRSVTETFLALRNRGVGKGDVVAILVAPNSPETLTVRYATHLLGGAVCYLRTTNPGTRKTVLPLDHQIQILRETEAVTIYADAESAERATELAEGSGLPVTRLQHGERNEVGRADVADTPDAVSWDPDALAFIGFTSGSTGRPKGIRLSGRAWEATMRAWMEVGREYDCASILVSTPLSHGVAPMADAVFALGGALYLHESFDAEKFVDTVSTEKEVSWTFMATNHVFQLIDHLSERGIRDSDAVEAAGLSSLKRIVYGGSPAAPARIAQAVRLFGPILAQGYATSESGRITILTPQEHGDPELAATVGRPFPEVEVVVCNSDSGAQLAAGEIGEVRVRSPQMMDGYNGDPELTARVLRDGWYFTGDIGCLDERGYLTLLGRVAHVIKVGGVKVHPIVLEAEILAHPGVRHAAVYGVQDEDGSEHIHAAIECDPAEVVDVEDIRARIAEALSPIHVPEKIHILSALPMNSNGKPDKVVLRSQCA</sequence>
<dbReference type="InterPro" id="IPR020845">
    <property type="entry name" value="AMP-binding_CS"/>
</dbReference>
<dbReference type="Gene3D" id="3.40.50.12780">
    <property type="entry name" value="N-terminal domain of ligase-like"/>
    <property type="match status" value="1"/>
</dbReference>
<organism evidence="3">
    <name type="scientific">Streptomyces sioyaensis</name>
    <dbReference type="NCBI Taxonomy" id="67364"/>
    <lineage>
        <taxon>Bacteria</taxon>
        <taxon>Bacillati</taxon>
        <taxon>Actinomycetota</taxon>
        <taxon>Actinomycetes</taxon>
        <taxon>Kitasatosporales</taxon>
        <taxon>Streptomycetaceae</taxon>
        <taxon>Streptomyces</taxon>
    </lineage>
</organism>
<dbReference type="PANTHER" id="PTHR43767">
    <property type="entry name" value="LONG-CHAIN-FATTY-ACID--COA LIGASE"/>
    <property type="match status" value="1"/>
</dbReference>
<dbReference type="Pfam" id="PF13193">
    <property type="entry name" value="AMP-binding_C"/>
    <property type="match status" value="1"/>
</dbReference>
<dbReference type="GO" id="GO:0016878">
    <property type="term" value="F:acid-thiol ligase activity"/>
    <property type="evidence" value="ECO:0007669"/>
    <property type="project" value="UniProtKB-ARBA"/>
</dbReference>
<protein>
    <submittedName>
        <fullName evidence="3">Amide synthase</fullName>
    </submittedName>
</protein>
<feature type="domain" description="AMP-binding enzyme C-terminal" evidence="2">
    <location>
        <begin position="442"/>
        <end position="516"/>
    </location>
</feature>
<evidence type="ECO:0000313" key="3">
    <source>
        <dbReference type="EMBL" id="ALF39342.1"/>
    </source>
</evidence>
<dbReference type="AlphaFoldDB" id="A0A0N9E6N8"/>
<dbReference type="CDD" id="cd04433">
    <property type="entry name" value="AFD_class_I"/>
    <property type="match status" value="1"/>
</dbReference>
<dbReference type="InterPro" id="IPR025110">
    <property type="entry name" value="AMP-bd_C"/>
</dbReference>
<dbReference type="Gene3D" id="3.30.300.30">
    <property type="match status" value="1"/>
</dbReference>